<sequence length="346" mass="40004">MKKIHKKKVKNISFMLIVLFSGILILSGCGNKIKKQMENAINDINSGKYSEAKTEINEILKEDSSNSKANLLNNIINIFENAKRSYENKDYIKANEEISKIPNEYNNYNIKNDIDTLKNNISKKLNEIKAIDNKINEVNKLINNGNLDEARKNLNGLKNKELTETQKEKVNDLKTKLNKKIDQKKEVENKKVEAEKQNKHKEDNTNKNSSNSKTTNNKVTKTFQNQSNIHYVNRRLGIQMELPSNWRGKYYVRESDNTIIFCYKAPKKNIVGSLLYIEKIKKDENIDYITMDDMVIKNINDSKYALGVSTDVGTNALDLGEFEIYKEYSNLKKEKGLVYRTIRAIN</sequence>
<feature type="compositionally biased region" description="Low complexity" evidence="1">
    <location>
        <begin position="206"/>
        <end position="222"/>
    </location>
</feature>
<evidence type="ECO:0000256" key="1">
    <source>
        <dbReference type="SAM" id="MobiDB-lite"/>
    </source>
</evidence>
<dbReference type="PROSITE" id="PS51257">
    <property type="entry name" value="PROKAR_LIPOPROTEIN"/>
    <property type="match status" value="1"/>
</dbReference>
<evidence type="ECO:0000313" key="3">
    <source>
        <dbReference type="Proteomes" id="UP000783390"/>
    </source>
</evidence>
<proteinExistence type="predicted"/>
<dbReference type="RefSeq" id="WP_209797508.1">
    <property type="nucleotide sequence ID" value="NZ_JAGGJZ010000008.1"/>
</dbReference>
<dbReference type="Proteomes" id="UP000783390">
    <property type="component" value="Unassembled WGS sequence"/>
</dbReference>
<evidence type="ECO:0000313" key="2">
    <source>
        <dbReference type="EMBL" id="MBP1890592.1"/>
    </source>
</evidence>
<feature type="region of interest" description="Disordered" evidence="1">
    <location>
        <begin position="181"/>
        <end position="222"/>
    </location>
</feature>
<comment type="caution">
    <text evidence="2">The sequence shown here is derived from an EMBL/GenBank/DDBJ whole genome shotgun (WGS) entry which is preliminary data.</text>
</comment>
<keyword evidence="3" id="KW-1185">Reference proteome</keyword>
<name>A0ABS4F2X6_9CLOT</name>
<protein>
    <recommendedName>
        <fullName evidence="4">Lipoprotein</fullName>
    </recommendedName>
</protein>
<accession>A0ABS4F2X6</accession>
<organism evidence="2 3">
    <name type="scientific">Clostridium moniliforme</name>
    <dbReference type="NCBI Taxonomy" id="39489"/>
    <lineage>
        <taxon>Bacteria</taxon>
        <taxon>Bacillati</taxon>
        <taxon>Bacillota</taxon>
        <taxon>Clostridia</taxon>
        <taxon>Eubacteriales</taxon>
        <taxon>Clostridiaceae</taxon>
        <taxon>Clostridium</taxon>
    </lineage>
</organism>
<reference evidence="2 3" key="1">
    <citation type="submission" date="2021-03" db="EMBL/GenBank/DDBJ databases">
        <title>Genomic Encyclopedia of Type Strains, Phase IV (KMG-IV): sequencing the most valuable type-strain genomes for metagenomic binning, comparative biology and taxonomic classification.</title>
        <authorList>
            <person name="Goeker M."/>
        </authorList>
    </citation>
    <scope>NUCLEOTIDE SEQUENCE [LARGE SCALE GENOMIC DNA]</scope>
    <source>
        <strain evidence="2 3">DSM 3984</strain>
    </source>
</reference>
<feature type="compositionally biased region" description="Basic and acidic residues" evidence="1">
    <location>
        <begin position="181"/>
        <end position="205"/>
    </location>
</feature>
<gene>
    <name evidence="2" type="ORF">J2Z53_002197</name>
</gene>
<evidence type="ECO:0008006" key="4">
    <source>
        <dbReference type="Google" id="ProtNLM"/>
    </source>
</evidence>
<dbReference type="EMBL" id="JAGGJZ010000008">
    <property type="protein sequence ID" value="MBP1890592.1"/>
    <property type="molecule type" value="Genomic_DNA"/>
</dbReference>